<dbReference type="EMBL" id="BART01021522">
    <property type="protein sequence ID" value="GAH01294.1"/>
    <property type="molecule type" value="Genomic_DNA"/>
</dbReference>
<name>X1D873_9ZZZZ</name>
<sequence>MNSEFNSAQPHKQRNYAGAGELTWLTHEEVDALALVARELLAKEFFCLANVGSPAQVGKDDVFVLQMGQ</sequence>
<organism evidence="1">
    <name type="scientific">marine sediment metagenome</name>
    <dbReference type="NCBI Taxonomy" id="412755"/>
    <lineage>
        <taxon>unclassified sequences</taxon>
        <taxon>metagenomes</taxon>
        <taxon>ecological metagenomes</taxon>
    </lineage>
</organism>
<comment type="caution">
    <text evidence="1">The sequence shown here is derived from an EMBL/GenBank/DDBJ whole genome shotgun (WGS) entry which is preliminary data.</text>
</comment>
<proteinExistence type="predicted"/>
<protein>
    <recommendedName>
        <fullName evidence="2">Class II aldolase/adducin N-terminal domain-containing protein</fullName>
    </recommendedName>
</protein>
<evidence type="ECO:0008006" key="2">
    <source>
        <dbReference type="Google" id="ProtNLM"/>
    </source>
</evidence>
<evidence type="ECO:0000313" key="1">
    <source>
        <dbReference type="EMBL" id="GAH01294.1"/>
    </source>
</evidence>
<gene>
    <name evidence="1" type="ORF">S01H4_39680</name>
</gene>
<reference evidence="1" key="1">
    <citation type="journal article" date="2014" name="Front. Microbiol.">
        <title>High frequency of phylogenetically diverse reductive dehalogenase-homologous genes in deep subseafloor sedimentary metagenomes.</title>
        <authorList>
            <person name="Kawai M."/>
            <person name="Futagami T."/>
            <person name="Toyoda A."/>
            <person name="Takaki Y."/>
            <person name="Nishi S."/>
            <person name="Hori S."/>
            <person name="Arai W."/>
            <person name="Tsubouchi T."/>
            <person name="Morono Y."/>
            <person name="Uchiyama I."/>
            <person name="Ito T."/>
            <person name="Fujiyama A."/>
            <person name="Inagaki F."/>
            <person name="Takami H."/>
        </authorList>
    </citation>
    <scope>NUCLEOTIDE SEQUENCE</scope>
    <source>
        <strain evidence="1">Expedition CK06-06</strain>
    </source>
</reference>
<accession>X1D873</accession>
<dbReference type="AlphaFoldDB" id="X1D873"/>